<dbReference type="InterPro" id="IPR036388">
    <property type="entry name" value="WH-like_DNA-bd_sf"/>
</dbReference>
<dbReference type="SUPFAM" id="SSF46785">
    <property type="entry name" value="Winged helix' DNA-binding domain"/>
    <property type="match status" value="1"/>
</dbReference>
<feature type="compositionally biased region" description="Low complexity" evidence="1">
    <location>
        <begin position="18"/>
        <end position="33"/>
    </location>
</feature>
<accession>A0AAJ7X2P6</accession>
<dbReference type="GO" id="GO:0006334">
    <property type="term" value="P:nucleosome assembly"/>
    <property type="evidence" value="ECO:0007669"/>
    <property type="project" value="InterPro"/>
</dbReference>
<name>A0AAJ7X2P6_PETMA</name>
<dbReference type="GO" id="GO:0000786">
    <property type="term" value="C:nucleosome"/>
    <property type="evidence" value="ECO:0007669"/>
    <property type="project" value="InterPro"/>
</dbReference>
<evidence type="ECO:0000313" key="3">
    <source>
        <dbReference type="Proteomes" id="UP001318040"/>
    </source>
</evidence>
<dbReference type="Pfam" id="PF00538">
    <property type="entry name" value="Linker_histone"/>
    <property type="match status" value="1"/>
</dbReference>
<protein>
    <submittedName>
        <fullName evidence="4">Protein B4</fullName>
    </submittedName>
</protein>
<dbReference type="GeneID" id="116947457"/>
<organism evidence="3 4">
    <name type="scientific">Petromyzon marinus</name>
    <name type="common">Sea lamprey</name>
    <dbReference type="NCBI Taxonomy" id="7757"/>
    <lineage>
        <taxon>Eukaryota</taxon>
        <taxon>Metazoa</taxon>
        <taxon>Chordata</taxon>
        <taxon>Craniata</taxon>
        <taxon>Vertebrata</taxon>
        <taxon>Cyclostomata</taxon>
        <taxon>Hyperoartia</taxon>
        <taxon>Petromyzontiformes</taxon>
        <taxon>Petromyzontidae</taxon>
        <taxon>Petromyzon</taxon>
    </lineage>
</organism>
<feature type="region of interest" description="Disordered" evidence="1">
    <location>
        <begin position="1"/>
        <end position="44"/>
    </location>
</feature>
<keyword evidence="3" id="KW-1185">Reference proteome</keyword>
<feature type="region of interest" description="Disordered" evidence="1">
    <location>
        <begin position="300"/>
        <end position="328"/>
    </location>
</feature>
<evidence type="ECO:0000259" key="2">
    <source>
        <dbReference type="PROSITE" id="PS51504"/>
    </source>
</evidence>
<feature type="region of interest" description="Disordered" evidence="1">
    <location>
        <begin position="262"/>
        <end position="284"/>
    </location>
</feature>
<dbReference type="SMART" id="SM00526">
    <property type="entry name" value="H15"/>
    <property type="match status" value="1"/>
</dbReference>
<sequence>MVGFPKDITDPENVQPLKTTAAAKTGTGNPGPAQALDNLRKATKPPNTLTMAVDAVRELAGRRGVSVIAIRSHVVSSHPDVDQVRLKRLLKNALAKGLATGVLVRPNGVAPEISPAVGRYKLGKPVATNAKKLKLKAAVVDNVEEALVEARPVATKKATAPKAPKAGKASAAVTVDASTKRAKKQKVDLELEAATASSTNTTKLKPAKPKNTTVEKKKVVRNRNSLGILTLGSKNAGKAVQLNAKAPRAKKTTARQGAKVLPAVVEADGDDESHGTKDAKVPKKTKTKVVKTAVVKFNAEAKDKKPRAVASKKETAAKKTKAEQKPVA</sequence>
<reference evidence="4" key="1">
    <citation type="submission" date="2025-08" db="UniProtKB">
        <authorList>
            <consortium name="RefSeq"/>
        </authorList>
    </citation>
    <scope>IDENTIFICATION</scope>
    <source>
        <tissue evidence="4">Sperm</tissue>
    </source>
</reference>
<feature type="compositionally biased region" description="Basic and acidic residues" evidence="1">
    <location>
        <begin position="272"/>
        <end position="281"/>
    </location>
</feature>
<dbReference type="KEGG" id="pmrn:116947457"/>
<dbReference type="InterPro" id="IPR036390">
    <property type="entry name" value="WH_DNA-bd_sf"/>
</dbReference>
<gene>
    <name evidence="4" type="primary">LOC116947457</name>
</gene>
<dbReference type="AlphaFoldDB" id="A0AAJ7X2P6"/>
<dbReference type="Proteomes" id="UP001318040">
    <property type="component" value="Chromosome 30"/>
</dbReference>
<dbReference type="Gene3D" id="1.10.10.10">
    <property type="entry name" value="Winged helix-like DNA-binding domain superfamily/Winged helix DNA-binding domain"/>
    <property type="match status" value="1"/>
</dbReference>
<evidence type="ECO:0000313" key="4">
    <source>
        <dbReference type="RefSeq" id="XP_032819111.1"/>
    </source>
</evidence>
<dbReference type="PROSITE" id="PS51504">
    <property type="entry name" value="H15"/>
    <property type="match status" value="1"/>
</dbReference>
<dbReference type="RefSeq" id="XP_032819111.1">
    <property type="nucleotide sequence ID" value="XM_032963220.1"/>
</dbReference>
<proteinExistence type="predicted"/>
<dbReference type="GO" id="GO:0003677">
    <property type="term" value="F:DNA binding"/>
    <property type="evidence" value="ECO:0007669"/>
    <property type="project" value="InterPro"/>
</dbReference>
<feature type="domain" description="H15" evidence="2">
    <location>
        <begin position="44"/>
        <end position="124"/>
    </location>
</feature>
<dbReference type="InterPro" id="IPR005818">
    <property type="entry name" value="Histone_H1/H5_H15"/>
</dbReference>
<evidence type="ECO:0000256" key="1">
    <source>
        <dbReference type="SAM" id="MobiDB-lite"/>
    </source>
</evidence>
<feature type="compositionally biased region" description="Basic and acidic residues" evidence="1">
    <location>
        <begin position="311"/>
        <end position="328"/>
    </location>
</feature>